<protein>
    <recommendedName>
        <fullName evidence="3">F-box domain-containing protein</fullName>
    </recommendedName>
</protein>
<organism evidence="1 2">
    <name type="scientific">Folsomia candida</name>
    <name type="common">Springtail</name>
    <dbReference type="NCBI Taxonomy" id="158441"/>
    <lineage>
        <taxon>Eukaryota</taxon>
        <taxon>Metazoa</taxon>
        <taxon>Ecdysozoa</taxon>
        <taxon>Arthropoda</taxon>
        <taxon>Hexapoda</taxon>
        <taxon>Collembola</taxon>
        <taxon>Entomobryomorpha</taxon>
        <taxon>Isotomoidea</taxon>
        <taxon>Isotomidae</taxon>
        <taxon>Proisotominae</taxon>
        <taxon>Folsomia</taxon>
    </lineage>
</organism>
<dbReference type="EMBL" id="LNIX01000043">
    <property type="protein sequence ID" value="OXA38882.1"/>
    <property type="molecule type" value="Genomic_DNA"/>
</dbReference>
<dbReference type="Proteomes" id="UP000198287">
    <property type="component" value="Unassembled WGS sequence"/>
</dbReference>
<comment type="caution">
    <text evidence="1">The sequence shown here is derived from an EMBL/GenBank/DDBJ whole genome shotgun (WGS) entry which is preliminary data.</text>
</comment>
<name>A0A226CZY5_FOLCA</name>
<sequence length="408" mass="45934">MSLSYSNNEVGVSQSRPAILIPNVISSLCKFLSVKDIKECRLVSQVWNQSATPVLKARTRMDIELCQDNGWGGIIEKLKFSPVHVSLEVKDESIPSPDPEVPFPLMENLKSLWLNCEGGNQPGKDFCHKIILTSAPILQELELECSNDPDVPALQPGTLFPKLKDLGISYWWELEDDAAEKVAQIITACPALECLRTYYSYLDGFGRMKLLQKLPPSFSSLTLDGDLNADGLEVLLKIPSPLKKLTFEIQYDAELQKGDYLQENLYKLLHKHSPTLEKLSISFPSAFDKIMEWKFPVFSAMKVFQIQMGMNNKISFQSRRGKFGWIDYHKSFPVLESLHVCSDSVFPGFSSVDQFLPKGSGGSESVKRVEMVVSYDAKREANMAARTDLYDRLVKTFPNGRDSVRKSS</sequence>
<reference evidence="1 2" key="1">
    <citation type="submission" date="2015-12" db="EMBL/GenBank/DDBJ databases">
        <title>The genome of Folsomia candida.</title>
        <authorList>
            <person name="Faddeeva A."/>
            <person name="Derks M.F."/>
            <person name="Anvar Y."/>
            <person name="Smit S."/>
            <person name="Van Straalen N."/>
            <person name="Roelofs D."/>
        </authorList>
    </citation>
    <scope>NUCLEOTIDE SEQUENCE [LARGE SCALE GENOMIC DNA]</scope>
    <source>
        <strain evidence="1 2">VU population</strain>
        <tissue evidence="1">Whole body</tissue>
    </source>
</reference>
<dbReference type="Gene3D" id="3.80.10.10">
    <property type="entry name" value="Ribonuclease Inhibitor"/>
    <property type="match status" value="1"/>
</dbReference>
<evidence type="ECO:0008006" key="3">
    <source>
        <dbReference type="Google" id="ProtNLM"/>
    </source>
</evidence>
<gene>
    <name evidence="1" type="ORF">Fcan01_26438</name>
</gene>
<keyword evidence="2" id="KW-1185">Reference proteome</keyword>
<dbReference type="InterPro" id="IPR032675">
    <property type="entry name" value="LRR_dom_sf"/>
</dbReference>
<evidence type="ECO:0000313" key="1">
    <source>
        <dbReference type="EMBL" id="OXA38882.1"/>
    </source>
</evidence>
<dbReference type="SUPFAM" id="SSF52047">
    <property type="entry name" value="RNI-like"/>
    <property type="match status" value="1"/>
</dbReference>
<evidence type="ECO:0000313" key="2">
    <source>
        <dbReference type="Proteomes" id="UP000198287"/>
    </source>
</evidence>
<accession>A0A226CZY5</accession>
<proteinExistence type="predicted"/>
<dbReference type="AlphaFoldDB" id="A0A226CZY5"/>